<dbReference type="EMBL" id="RDSM01000002">
    <property type="protein sequence ID" value="RXH55474.1"/>
    <property type="molecule type" value="Genomic_DNA"/>
</dbReference>
<gene>
    <name evidence="1" type="ORF">GRAN_2331</name>
</gene>
<evidence type="ECO:0000313" key="1">
    <source>
        <dbReference type="EMBL" id="RXH55474.1"/>
    </source>
</evidence>
<dbReference type="Proteomes" id="UP000289437">
    <property type="component" value="Unassembled WGS sequence"/>
</dbReference>
<protein>
    <submittedName>
        <fullName evidence="1">Uncharacterized protein</fullName>
    </submittedName>
</protein>
<evidence type="ECO:0000313" key="2">
    <source>
        <dbReference type="Proteomes" id="UP000289437"/>
    </source>
</evidence>
<reference evidence="2" key="2">
    <citation type="submission" date="2019-02" db="EMBL/GenBank/DDBJ databases">
        <title>Granulicella sibirica sp. nov., a psychrotolerant acidobacterium isolated from an organic soil layer in forested tundra, West Siberia.</title>
        <authorList>
            <person name="Oshkin I.Y."/>
            <person name="Kulichevskaya I.S."/>
            <person name="Rijpstra W.I.C."/>
            <person name="Sinninghe Damste J.S."/>
            <person name="Rakitin A.L."/>
            <person name="Ravin N.V."/>
            <person name="Dedysh S.N."/>
        </authorList>
    </citation>
    <scope>NUCLEOTIDE SEQUENCE [LARGE SCALE GENOMIC DNA]</scope>
    <source>
        <strain evidence="2">AF10</strain>
    </source>
</reference>
<reference evidence="1 2" key="1">
    <citation type="submission" date="2018-11" db="EMBL/GenBank/DDBJ databases">
        <authorList>
            <person name="Mardanov A.V."/>
            <person name="Ravin N.V."/>
            <person name="Dedysh S.N."/>
        </authorList>
    </citation>
    <scope>NUCLEOTIDE SEQUENCE [LARGE SCALE GENOMIC DNA]</scope>
    <source>
        <strain evidence="1 2">AF10</strain>
    </source>
</reference>
<comment type="caution">
    <text evidence="1">The sequence shown here is derived from an EMBL/GenBank/DDBJ whole genome shotgun (WGS) entry which is preliminary data.</text>
</comment>
<keyword evidence="2" id="KW-1185">Reference proteome</keyword>
<name>A0A4V1L5E4_9BACT</name>
<dbReference type="AlphaFoldDB" id="A0A4V1L5E4"/>
<proteinExistence type="predicted"/>
<sequence>MFVDQALIVKPSNSLLMKRALDSNVQRERAVDKHACDRHPLHDEDAVIASFRFASAAALATRSQNLK</sequence>
<accession>A0A4V1L5E4</accession>
<organism evidence="1 2">
    <name type="scientific">Granulicella sibirica</name>
    <dbReference type="NCBI Taxonomy" id="2479048"/>
    <lineage>
        <taxon>Bacteria</taxon>
        <taxon>Pseudomonadati</taxon>
        <taxon>Acidobacteriota</taxon>
        <taxon>Terriglobia</taxon>
        <taxon>Terriglobales</taxon>
        <taxon>Acidobacteriaceae</taxon>
        <taxon>Granulicella</taxon>
    </lineage>
</organism>